<dbReference type="RefSeq" id="WP_126630774.1">
    <property type="nucleotide sequence ID" value="NZ_BIFT01000002.1"/>
</dbReference>
<name>A0A402BH73_9CHLR</name>
<evidence type="ECO:0000313" key="1">
    <source>
        <dbReference type="EMBL" id="GCE30725.1"/>
    </source>
</evidence>
<organism evidence="1 2">
    <name type="scientific">Dictyobacter alpinus</name>
    <dbReference type="NCBI Taxonomy" id="2014873"/>
    <lineage>
        <taxon>Bacteria</taxon>
        <taxon>Bacillati</taxon>
        <taxon>Chloroflexota</taxon>
        <taxon>Ktedonobacteria</taxon>
        <taxon>Ktedonobacterales</taxon>
        <taxon>Dictyobacteraceae</taxon>
        <taxon>Dictyobacter</taxon>
    </lineage>
</organism>
<keyword evidence="2" id="KW-1185">Reference proteome</keyword>
<dbReference type="OrthoDB" id="9831101at2"/>
<gene>
    <name evidence="1" type="ORF">KDA_62090</name>
</gene>
<proteinExistence type="predicted"/>
<accession>A0A402BH73</accession>
<comment type="caution">
    <text evidence="1">The sequence shown here is derived from an EMBL/GenBank/DDBJ whole genome shotgun (WGS) entry which is preliminary data.</text>
</comment>
<evidence type="ECO:0000313" key="2">
    <source>
        <dbReference type="Proteomes" id="UP000287171"/>
    </source>
</evidence>
<sequence>MLDLNDLVVKLSFTNGGNGNWRCKNGVILLGEILTFYRNNGGPYLFGIPLANEIHLPQYPNTAIVPCERAIIAFDPDRKIDSPPANGPCYLLHIDSGVGQQLLLQRLNAVIQSLSAKLSQINSLSQI</sequence>
<dbReference type="EMBL" id="BIFT01000002">
    <property type="protein sequence ID" value="GCE30725.1"/>
    <property type="molecule type" value="Genomic_DNA"/>
</dbReference>
<protein>
    <submittedName>
        <fullName evidence="1">Uncharacterized protein</fullName>
    </submittedName>
</protein>
<dbReference type="AlphaFoldDB" id="A0A402BH73"/>
<reference evidence="2" key="1">
    <citation type="submission" date="2018-12" db="EMBL/GenBank/DDBJ databases">
        <title>Tengunoibacter tsumagoiensis gen. nov., sp. nov., Dictyobacter kobayashii sp. nov., D. alpinus sp. nov., and D. joshuensis sp. nov. and description of Dictyobacteraceae fam. nov. within the order Ktedonobacterales isolated from Tengu-no-mugimeshi.</title>
        <authorList>
            <person name="Wang C.M."/>
            <person name="Zheng Y."/>
            <person name="Sakai Y."/>
            <person name="Toyoda A."/>
            <person name="Minakuchi Y."/>
            <person name="Abe K."/>
            <person name="Yokota A."/>
            <person name="Yabe S."/>
        </authorList>
    </citation>
    <scope>NUCLEOTIDE SEQUENCE [LARGE SCALE GENOMIC DNA]</scope>
    <source>
        <strain evidence="2">Uno16</strain>
    </source>
</reference>
<dbReference type="Proteomes" id="UP000287171">
    <property type="component" value="Unassembled WGS sequence"/>
</dbReference>